<protein>
    <recommendedName>
        <fullName evidence="4">Secreted protein</fullName>
    </recommendedName>
</protein>
<name>A0ABZ1GNZ7_9ACTN</name>
<evidence type="ECO:0000256" key="1">
    <source>
        <dbReference type="SAM" id="SignalP"/>
    </source>
</evidence>
<evidence type="ECO:0000313" key="2">
    <source>
        <dbReference type="EMBL" id="WSD06859.1"/>
    </source>
</evidence>
<proteinExistence type="predicted"/>
<sequence>MTKSSRFTARLATVALAVGMGVAVSTVPAQAVPLWEVSGYSTDPSYCQYAHGLYGYEQTGSQAGHPTYNAGYQLSAYDECDGDGQGSRLQISYKKYSSASGWYTQGWTTIAKSGQTATADLGLVRDVRFRICAYTTARGIFACGSVS</sequence>
<evidence type="ECO:0000313" key="3">
    <source>
        <dbReference type="Proteomes" id="UP001335325"/>
    </source>
</evidence>
<organism evidence="2 3">
    <name type="scientific">Streptomyces hirsutus</name>
    <dbReference type="NCBI Taxonomy" id="35620"/>
    <lineage>
        <taxon>Bacteria</taxon>
        <taxon>Bacillati</taxon>
        <taxon>Actinomycetota</taxon>
        <taxon>Actinomycetes</taxon>
        <taxon>Kitasatosporales</taxon>
        <taxon>Streptomycetaceae</taxon>
        <taxon>Streptomyces</taxon>
    </lineage>
</organism>
<keyword evidence="1" id="KW-0732">Signal</keyword>
<feature type="chain" id="PRO_5046684790" description="Secreted protein" evidence="1">
    <location>
        <begin position="32"/>
        <end position="147"/>
    </location>
</feature>
<keyword evidence="3" id="KW-1185">Reference proteome</keyword>
<dbReference type="Proteomes" id="UP001335325">
    <property type="component" value="Chromosome"/>
</dbReference>
<accession>A0ABZ1GNZ7</accession>
<dbReference type="EMBL" id="CP109134">
    <property type="protein sequence ID" value="WSD06859.1"/>
    <property type="molecule type" value="Genomic_DNA"/>
</dbReference>
<feature type="signal peptide" evidence="1">
    <location>
        <begin position="1"/>
        <end position="31"/>
    </location>
</feature>
<gene>
    <name evidence="2" type="ORF">OIE73_14480</name>
</gene>
<reference evidence="2 3" key="1">
    <citation type="submission" date="2022-10" db="EMBL/GenBank/DDBJ databases">
        <title>The complete genomes of actinobacterial strains from the NBC collection.</title>
        <authorList>
            <person name="Joergensen T.S."/>
            <person name="Alvarez Arevalo M."/>
            <person name="Sterndorff E.B."/>
            <person name="Faurdal D."/>
            <person name="Vuksanovic O."/>
            <person name="Mourched A.-S."/>
            <person name="Charusanti P."/>
            <person name="Shaw S."/>
            <person name="Blin K."/>
            <person name="Weber T."/>
        </authorList>
    </citation>
    <scope>NUCLEOTIDE SEQUENCE [LARGE SCALE GENOMIC DNA]</scope>
    <source>
        <strain evidence="2 3">NBC 01753</strain>
    </source>
</reference>
<dbReference type="RefSeq" id="WP_326752959.1">
    <property type="nucleotide sequence ID" value="NZ_CP109134.1"/>
</dbReference>
<dbReference type="GeneID" id="91543797"/>
<evidence type="ECO:0008006" key="4">
    <source>
        <dbReference type="Google" id="ProtNLM"/>
    </source>
</evidence>